<dbReference type="GO" id="GO:0046917">
    <property type="term" value="F:triphosphoribosyl-dephospho-CoA synthase activity"/>
    <property type="evidence" value="ECO:0007669"/>
    <property type="project" value="InterPro"/>
</dbReference>
<dbReference type="KEGG" id="pya:PYCH_02130"/>
<dbReference type="OrthoDB" id="85890at2157"/>
<name>F8AG76_PYRYC</name>
<dbReference type="Proteomes" id="UP000008386">
    <property type="component" value="Chromosome"/>
</dbReference>
<sequence length="301" mass="33940">MDPWEVVKAFVIGPLLEATVPKPGNVSRRRDFNDLTLYHFIFASPAWADVLREAVLRGKEIAEGRRPLEEANIGRFIRTAVEKSKAYQDANPNFGVITLSVPLVVALPSGGVEGAGKIARTLIEASTPEDSIELYRAIRIANPKGIPKGVKYDVYSDESFEELRRDGVNLLRLAEMSCERELIFCEWLNCYSLVYKTFGRLEELVGEKPLEEAVLWAFLELLAEREDTLILRKAGPEEARLVRERACAVLLGEMTLEDFERFMEERGDLRNPGSLADIMAVTLSLLLLKGYRLRGRWLVIG</sequence>
<dbReference type="EMBL" id="CP002779">
    <property type="protein sequence ID" value="AEH23912.1"/>
    <property type="molecule type" value="Genomic_DNA"/>
</dbReference>
<dbReference type="GO" id="GO:0005524">
    <property type="term" value="F:ATP binding"/>
    <property type="evidence" value="ECO:0007669"/>
    <property type="project" value="InterPro"/>
</dbReference>
<proteinExistence type="predicted"/>
<accession>F8AG76</accession>
<gene>
    <name evidence="1" type="ordered locus">PYCH_02130</name>
</gene>
<evidence type="ECO:0000313" key="1">
    <source>
        <dbReference type="EMBL" id="AEH23912.1"/>
    </source>
</evidence>
<dbReference type="Pfam" id="PF01874">
    <property type="entry name" value="CitG"/>
    <property type="match status" value="1"/>
</dbReference>
<dbReference type="AlphaFoldDB" id="F8AG76"/>
<organism evidence="1 2">
    <name type="scientific">Pyrococcus yayanosii (strain CH1 / JCM 16557)</name>
    <dbReference type="NCBI Taxonomy" id="529709"/>
    <lineage>
        <taxon>Archaea</taxon>
        <taxon>Methanobacteriati</taxon>
        <taxon>Methanobacteriota</taxon>
        <taxon>Thermococci</taxon>
        <taxon>Thermococcales</taxon>
        <taxon>Thermococcaceae</taxon>
        <taxon>Pyrococcus</taxon>
    </lineage>
</organism>
<dbReference type="Gene3D" id="1.10.4200.10">
    <property type="entry name" value="Triphosphoribosyl-dephospho-CoA protein"/>
    <property type="match status" value="1"/>
</dbReference>
<dbReference type="STRING" id="529709.PYCH_02130"/>
<dbReference type="PANTHER" id="PTHR42280:SF1">
    <property type="entry name" value="CITG FAMILY PROTEIN"/>
    <property type="match status" value="1"/>
</dbReference>
<protein>
    <submittedName>
        <fullName evidence="1">ATP:dephospho-CoA triphosphoribosyl transferase</fullName>
    </submittedName>
</protein>
<keyword evidence="2" id="KW-1185">Reference proteome</keyword>
<reference evidence="1 2" key="1">
    <citation type="journal article" date="2011" name="J. Bacteriol.">
        <title>Complete genome sequence of the obligate piezophilic hyperthermophilic archaeon Pyrococcus yayanosii CH1.</title>
        <authorList>
            <person name="Jun X."/>
            <person name="Lupeng L."/>
            <person name="Minjuan X."/>
            <person name="Oger P."/>
            <person name="Fengping W."/>
            <person name="Jebbar M."/>
            <person name="Xiang X."/>
        </authorList>
    </citation>
    <scope>NUCLEOTIDE SEQUENCE [LARGE SCALE GENOMIC DNA]</scope>
    <source>
        <strain evidence="2">CH1 / JCM 16557</strain>
    </source>
</reference>
<dbReference type="PANTHER" id="PTHR42280">
    <property type="entry name" value="CITG FAMILY PROTEIN"/>
    <property type="match status" value="1"/>
</dbReference>
<keyword evidence="1" id="KW-0808">Transferase</keyword>
<dbReference type="RefSeq" id="WP_013904970.1">
    <property type="nucleotide sequence ID" value="NC_015680.1"/>
</dbReference>
<evidence type="ECO:0000313" key="2">
    <source>
        <dbReference type="Proteomes" id="UP000008386"/>
    </source>
</evidence>
<dbReference type="HOGENOM" id="CLU_063627_0_0_2"/>
<dbReference type="GeneID" id="10836791"/>
<dbReference type="eggNOG" id="arCOG04238">
    <property type="taxonomic scope" value="Archaea"/>
</dbReference>
<dbReference type="InterPro" id="IPR002736">
    <property type="entry name" value="CitG"/>
</dbReference>